<dbReference type="NCBIfam" id="TIGR00447">
    <property type="entry name" value="pth"/>
    <property type="match status" value="1"/>
</dbReference>
<keyword evidence="1" id="KW-0820">tRNA-binding</keyword>
<dbReference type="GO" id="GO:0004045">
    <property type="term" value="F:peptidyl-tRNA hydrolase activity"/>
    <property type="evidence" value="ECO:0007669"/>
    <property type="project" value="InterPro"/>
</dbReference>
<name>A0A4U0WMX1_9PEZI</name>
<comment type="function">
    <text evidence="5">May be involved in the degradation of misfolded endoplasmic reticulum (ER) luminal proteins.</text>
</comment>
<dbReference type="InterPro" id="IPR007599">
    <property type="entry name" value="DER1"/>
</dbReference>
<keyword evidence="5" id="KW-0256">Endoplasmic reticulum</keyword>
<dbReference type="InterPro" id="IPR018171">
    <property type="entry name" value="Pept_tRNA_hydro_CS"/>
</dbReference>
<organism evidence="8 9">
    <name type="scientific">Cryomyces minteri</name>
    <dbReference type="NCBI Taxonomy" id="331657"/>
    <lineage>
        <taxon>Eukaryota</taxon>
        <taxon>Fungi</taxon>
        <taxon>Dikarya</taxon>
        <taxon>Ascomycota</taxon>
        <taxon>Pezizomycotina</taxon>
        <taxon>Dothideomycetes</taxon>
        <taxon>Dothideomycetes incertae sedis</taxon>
        <taxon>Cryomyces</taxon>
    </lineage>
</organism>
<gene>
    <name evidence="8" type="ORF">B0A49_09713</name>
</gene>
<dbReference type="STRING" id="331657.A0A4U0WMX1"/>
<dbReference type="PANTHER" id="PTHR17224">
    <property type="entry name" value="PEPTIDYL-TRNA HYDROLASE"/>
    <property type="match status" value="1"/>
</dbReference>
<evidence type="ECO:0000256" key="5">
    <source>
        <dbReference type="RuleBase" id="RU363059"/>
    </source>
</evidence>
<accession>A0A4U0WMX1</accession>
<reference evidence="8 9" key="1">
    <citation type="submission" date="2017-03" db="EMBL/GenBank/DDBJ databases">
        <title>Genomes of endolithic fungi from Antarctica.</title>
        <authorList>
            <person name="Coleine C."/>
            <person name="Masonjones S."/>
            <person name="Stajich J.E."/>
        </authorList>
    </citation>
    <scope>NUCLEOTIDE SEQUENCE [LARGE SCALE GENOMIC DNA]</scope>
    <source>
        <strain evidence="8 9">CCFEE 5187</strain>
    </source>
</reference>
<dbReference type="EMBL" id="NAJN01001366">
    <property type="protein sequence ID" value="TKA63686.1"/>
    <property type="molecule type" value="Genomic_DNA"/>
</dbReference>
<comment type="similarity">
    <text evidence="5">Belongs to the derlin family.</text>
</comment>
<keyword evidence="2" id="KW-0378">Hydrolase</keyword>
<dbReference type="Gene3D" id="3.40.50.1470">
    <property type="entry name" value="Peptidyl-tRNA hydrolase"/>
    <property type="match status" value="1"/>
</dbReference>
<evidence type="ECO:0000256" key="2">
    <source>
        <dbReference type="ARBA" id="ARBA00022801"/>
    </source>
</evidence>
<dbReference type="SUPFAM" id="SSF53178">
    <property type="entry name" value="Peptidyl-tRNA hydrolase-like"/>
    <property type="match status" value="1"/>
</dbReference>
<dbReference type="GO" id="GO:0000049">
    <property type="term" value="F:tRNA binding"/>
    <property type="evidence" value="ECO:0007669"/>
    <property type="project" value="UniProtKB-KW"/>
</dbReference>
<feature type="region of interest" description="Disordered" evidence="6">
    <location>
        <begin position="103"/>
        <end position="124"/>
    </location>
</feature>
<evidence type="ECO:0000256" key="3">
    <source>
        <dbReference type="ARBA" id="ARBA00022884"/>
    </source>
</evidence>
<comment type="caution">
    <text evidence="8">The sequence shown here is derived from an EMBL/GenBank/DDBJ whole genome shotgun (WGS) entry which is preliminary data.</text>
</comment>
<evidence type="ECO:0000256" key="7">
    <source>
        <dbReference type="SAM" id="SignalP"/>
    </source>
</evidence>
<comment type="similarity">
    <text evidence="4">Belongs to the PTH family.</text>
</comment>
<evidence type="ECO:0000313" key="9">
    <source>
        <dbReference type="Proteomes" id="UP000308768"/>
    </source>
</evidence>
<keyword evidence="9" id="KW-1185">Reference proteome</keyword>
<evidence type="ECO:0000256" key="6">
    <source>
        <dbReference type="SAM" id="MobiDB-lite"/>
    </source>
</evidence>
<comment type="subcellular location">
    <subcellularLocation>
        <location evidence="5">Endoplasmic reticulum membrane</location>
        <topology evidence="5">Multi-pass membrane protein</topology>
    </subcellularLocation>
</comment>
<evidence type="ECO:0000256" key="4">
    <source>
        <dbReference type="ARBA" id="ARBA00038063"/>
    </source>
</evidence>
<dbReference type="GO" id="GO:0005789">
    <property type="term" value="C:endoplasmic reticulum membrane"/>
    <property type="evidence" value="ECO:0007669"/>
    <property type="project" value="UniProtKB-SubCell"/>
</dbReference>
<protein>
    <recommendedName>
        <fullName evidence="5">Derlin</fullName>
    </recommendedName>
</protein>
<keyword evidence="7" id="KW-0732">Signal</keyword>
<dbReference type="CDD" id="cd00462">
    <property type="entry name" value="PTH"/>
    <property type="match status" value="1"/>
</dbReference>
<dbReference type="AlphaFoldDB" id="A0A4U0WMX1"/>
<feature type="chain" id="PRO_5020694529" description="Derlin" evidence="7">
    <location>
        <begin position="17"/>
        <end position="352"/>
    </location>
</feature>
<evidence type="ECO:0000313" key="8">
    <source>
        <dbReference type="EMBL" id="TKA63686.1"/>
    </source>
</evidence>
<dbReference type="Pfam" id="PF04511">
    <property type="entry name" value="DER1"/>
    <property type="match status" value="1"/>
</dbReference>
<sequence length="352" mass="38413">MIFLAPLTVALAYTYAQDNPTRNITFYIVTFQVKWLPYAMLAMTFVMNGPQQTMHEATGLVAAHLKRKFLLPLAAMSVQYDVVLDVVGEDSAATPNAITIERKAKRHLRNTPSRSSSPALDKDGLDDLDSKALTSALSTSLQSYPPKDHRLLLITPTNLKQLSSMPPVNPIPLLVASIGNPAPTYSNTLHSAGHTVLQNLKSLLFNPVFVKDRSLANGLVSEGDNGWTLWQSPSLMIVSGKAVGDAWKKWRATHGEGALVIVHDELERPLGKVTVRRQGGSARGHNGIKSIMSALPSTPFVRIGIGIGRPESREPADVAKYVLRKMTQQERDRIENCALEVLGALRNISDGP</sequence>
<keyword evidence="3" id="KW-0694">RNA-binding</keyword>
<dbReference type="InterPro" id="IPR001328">
    <property type="entry name" value="Pept_tRNA_hydro"/>
</dbReference>
<evidence type="ECO:0000256" key="1">
    <source>
        <dbReference type="ARBA" id="ARBA00022555"/>
    </source>
</evidence>
<dbReference type="PROSITE" id="PS01196">
    <property type="entry name" value="PEPT_TRNA_HYDROL_2"/>
    <property type="match status" value="1"/>
</dbReference>
<dbReference type="Pfam" id="PF01195">
    <property type="entry name" value="Pept_tRNA_hydro"/>
    <property type="match status" value="1"/>
</dbReference>
<dbReference type="OrthoDB" id="1711136at2759"/>
<dbReference type="PANTHER" id="PTHR17224:SF1">
    <property type="entry name" value="PEPTIDYL-TRNA HYDROLASE"/>
    <property type="match status" value="1"/>
</dbReference>
<dbReference type="InterPro" id="IPR036416">
    <property type="entry name" value="Pept_tRNA_hydro_sf"/>
</dbReference>
<feature type="signal peptide" evidence="7">
    <location>
        <begin position="1"/>
        <end position="16"/>
    </location>
</feature>
<dbReference type="Proteomes" id="UP000308768">
    <property type="component" value="Unassembled WGS sequence"/>
</dbReference>
<proteinExistence type="inferred from homology"/>